<evidence type="ECO:0000313" key="7">
    <source>
        <dbReference type="Proteomes" id="UP001157440"/>
    </source>
</evidence>
<evidence type="ECO:0000256" key="2">
    <source>
        <dbReference type="ARBA" id="ARBA00023125"/>
    </source>
</evidence>
<dbReference type="RefSeq" id="WP_238196192.1">
    <property type="nucleotide sequence ID" value="NZ_BPQZ01000009.1"/>
</dbReference>
<dbReference type="Pfam" id="PF13545">
    <property type="entry name" value="HTH_Crp_2"/>
    <property type="match status" value="1"/>
</dbReference>
<dbReference type="PROSITE" id="PS51063">
    <property type="entry name" value="HTH_CRP_2"/>
    <property type="match status" value="1"/>
</dbReference>
<accession>A0AA37WW59</accession>
<evidence type="ECO:0000256" key="4">
    <source>
        <dbReference type="SAM" id="MobiDB-lite"/>
    </source>
</evidence>
<sequence length="274" mass="29443">MPSHNSIPFEGNLLLDALGARDRALLAPHLVLAECPRGTVLFEVDDDVSQVTFPLHRTIAALIVPLRGGRTVETATVGHEGAIGGVVSQGYLPAFTRCVVQIEGAVLRMDADRLREAKRASPTLDDLFVRYADCLLAQILQSVACNAAHPIEQRVVRWLLSLQDRLGTDALPVTQNMLASMLGVGRSYLTGVLGTLQDQGLIVVGRGRIHLLDRTRAEAACCECHARVRRHFMSVMGAVSTPDGEILAVEATAVSSEPSSRSENCPPGPQEAAR</sequence>
<evidence type="ECO:0000256" key="3">
    <source>
        <dbReference type="ARBA" id="ARBA00023163"/>
    </source>
</evidence>
<dbReference type="EMBL" id="BSPL01000024">
    <property type="protein sequence ID" value="GLS73048.1"/>
    <property type="molecule type" value="Genomic_DNA"/>
</dbReference>
<feature type="compositionally biased region" description="Polar residues" evidence="4">
    <location>
        <begin position="253"/>
        <end position="263"/>
    </location>
</feature>
<keyword evidence="1" id="KW-0805">Transcription regulation</keyword>
<feature type="domain" description="HTH crp-type" evidence="5">
    <location>
        <begin position="149"/>
        <end position="215"/>
    </location>
</feature>
<proteinExistence type="predicted"/>
<keyword evidence="3" id="KW-0804">Transcription</keyword>
<dbReference type="Proteomes" id="UP001157440">
    <property type="component" value="Unassembled WGS sequence"/>
</dbReference>
<evidence type="ECO:0000313" key="6">
    <source>
        <dbReference type="EMBL" id="GLS73048.1"/>
    </source>
</evidence>
<dbReference type="PANTHER" id="PTHR24567:SF74">
    <property type="entry name" value="HTH-TYPE TRANSCRIPTIONAL REGULATOR ARCR"/>
    <property type="match status" value="1"/>
</dbReference>
<dbReference type="InterPro" id="IPR012318">
    <property type="entry name" value="HTH_CRP"/>
</dbReference>
<evidence type="ECO:0000259" key="5">
    <source>
        <dbReference type="PROSITE" id="PS51063"/>
    </source>
</evidence>
<feature type="region of interest" description="Disordered" evidence="4">
    <location>
        <begin position="252"/>
        <end position="274"/>
    </location>
</feature>
<keyword evidence="2" id="KW-0238">DNA-binding</keyword>
<evidence type="ECO:0000256" key="1">
    <source>
        <dbReference type="ARBA" id="ARBA00023015"/>
    </source>
</evidence>
<dbReference type="PANTHER" id="PTHR24567">
    <property type="entry name" value="CRP FAMILY TRANSCRIPTIONAL REGULATORY PROTEIN"/>
    <property type="match status" value="1"/>
</dbReference>
<comment type="caution">
    <text evidence="6">The sequence shown here is derived from an EMBL/GenBank/DDBJ whole genome shotgun (WGS) entry which is preliminary data.</text>
</comment>
<dbReference type="GO" id="GO:0005829">
    <property type="term" value="C:cytosol"/>
    <property type="evidence" value="ECO:0007669"/>
    <property type="project" value="TreeGrafter"/>
</dbReference>
<dbReference type="SUPFAM" id="SSF46785">
    <property type="entry name" value="Winged helix' DNA-binding domain"/>
    <property type="match status" value="1"/>
</dbReference>
<organism evidence="6 7">
    <name type="scientific">Methylobacterium tardum</name>
    <dbReference type="NCBI Taxonomy" id="374432"/>
    <lineage>
        <taxon>Bacteria</taxon>
        <taxon>Pseudomonadati</taxon>
        <taxon>Pseudomonadota</taxon>
        <taxon>Alphaproteobacteria</taxon>
        <taxon>Hyphomicrobiales</taxon>
        <taxon>Methylobacteriaceae</taxon>
        <taxon>Methylobacterium</taxon>
    </lineage>
</organism>
<dbReference type="InterPro" id="IPR036390">
    <property type="entry name" value="WH_DNA-bd_sf"/>
</dbReference>
<dbReference type="SUPFAM" id="SSF51206">
    <property type="entry name" value="cAMP-binding domain-like"/>
    <property type="match status" value="1"/>
</dbReference>
<dbReference type="InterPro" id="IPR050397">
    <property type="entry name" value="Env_Response_Regulators"/>
</dbReference>
<dbReference type="Gene3D" id="2.60.120.10">
    <property type="entry name" value="Jelly Rolls"/>
    <property type="match status" value="1"/>
</dbReference>
<name>A0AA37WW59_9HYPH</name>
<dbReference type="AlphaFoldDB" id="A0AA37WW59"/>
<reference evidence="7" key="1">
    <citation type="journal article" date="2019" name="Int. J. Syst. Evol. Microbiol.">
        <title>The Global Catalogue of Microorganisms (GCM) 10K type strain sequencing project: providing services to taxonomists for standard genome sequencing and annotation.</title>
        <authorList>
            <consortium name="The Broad Institute Genomics Platform"/>
            <consortium name="The Broad Institute Genome Sequencing Center for Infectious Disease"/>
            <person name="Wu L."/>
            <person name="Ma J."/>
        </authorList>
    </citation>
    <scope>NUCLEOTIDE SEQUENCE [LARGE SCALE GENOMIC DNA]</scope>
    <source>
        <strain evidence="7">NBRC 103632</strain>
    </source>
</reference>
<protein>
    <submittedName>
        <fullName evidence="6">Transcriptional regulator</fullName>
    </submittedName>
</protein>
<dbReference type="InterPro" id="IPR014710">
    <property type="entry name" value="RmlC-like_jellyroll"/>
</dbReference>
<dbReference type="InterPro" id="IPR018490">
    <property type="entry name" value="cNMP-bd_dom_sf"/>
</dbReference>
<dbReference type="GO" id="GO:0003677">
    <property type="term" value="F:DNA binding"/>
    <property type="evidence" value="ECO:0007669"/>
    <property type="project" value="UniProtKB-KW"/>
</dbReference>
<dbReference type="SMART" id="SM00419">
    <property type="entry name" value="HTH_CRP"/>
    <property type="match status" value="1"/>
</dbReference>
<dbReference type="GO" id="GO:0003700">
    <property type="term" value="F:DNA-binding transcription factor activity"/>
    <property type="evidence" value="ECO:0007669"/>
    <property type="project" value="TreeGrafter"/>
</dbReference>
<gene>
    <name evidence="6" type="ORF">GCM10007890_50630</name>
</gene>
<keyword evidence="7" id="KW-1185">Reference proteome</keyword>